<sequence length="60" mass="7023">MEVFKRFPQKPHFHPLLKCKEACREGSALGKMVNFAFMVGRLPSCKLAILETYLIAFWRH</sequence>
<accession>A0A6J5WQG3</accession>
<proteinExistence type="predicted"/>
<dbReference type="OrthoDB" id="687110at2759"/>
<keyword evidence="4" id="KW-1185">Reference proteome</keyword>
<dbReference type="InterPro" id="IPR007930">
    <property type="entry name" value="DUF724"/>
</dbReference>
<gene>
    <name evidence="3" type="ORF">ORAREDHAP_LOCUS20482</name>
</gene>
<dbReference type="AlphaFoldDB" id="A0A6J5WQG3"/>
<evidence type="ECO:0000313" key="4">
    <source>
        <dbReference type="Proteomes" id="UP000507245"/>
    </source>
</evidence>
<name>A0A6J5WQG3_PRUAR</name>
<dbReference type="Proteomes" id="UP000507245">
    <property type="component" value="Unassembled WGS sequence"/>
</dbReference>
<evidence type="ECO:0000256" key="2">
    <source>
        <dbReference type="ARBA" id="ARBA00022604"/>
    </source>
</evidence>
<dbReference type="Pfam" id="PF05266">
    <property type="entry name" value="DUF724"/>
    <property type="match status" value="1"/>
</dbReference>
<evidence type="ECO:0000256" key="1">
    <source>
        <dbReference type="ARBA" id="ARBA00022448"/>
    </source>
</evidence>
<evidence type="ECO:0000313" key="3">
    <source>
        <dbReference type="EMBL" id="CAB4303789.1"/>
    </source>
</evidence>
<keyword evidence="1" id="KW-0813">Transport</keyword>
<keyword evidence="2" id="KW-0341">Growth regulation</keyword>
<protein>
    <submittedName>
        <fullName evidence="3">Uncharacterized protein</fullName>
    </submittedName>
</protein>
<reference evidence="4" key="1">
    <citation type="journal article" date="2020" name="Genome Biol.">
        <title>Gamete binning: chromosome-level and haplotype-resolved genome assembly enabled by high-throughput single-cell sequencing of gamete genomes.</title>
        <authorList>
            <person name="Campoy J.A."/>
            <person name="Sun H."/>
            <person name="Goel M."/>
            <person name="Jiao W.-B."/>
            <person name="Folz-Donahue K."/>
            <person name="Wang N."/>
            <person name="Rubio M."/>
            <person name="Liu C."/>
            <person name="Kukat C."/>
            <person name="Ruiz D."/>
            <person name="Huettel B."/>
            <person name="Schneeberger K."/>
        </authorList>
    </citation>
    <scope>NUCLEOTIDE SEQUENCE [LARGE SCALE GENOMIC DNA]</scope>
    <source>
        <strain evidence="4">cv. Rojo Pasion</strain>
    </source>
</reference>
<organism evidence="3 4">
    <name type="scientific">Prunus armeniaca</name>
    <name type="common">Apricot</name>
    <name type="synonym">Armeniaca vulgaris</name>
    <dbReference type="NCBI Taxonomy" id="36596"/>
    <lineage>
        <taxon>Eukaryota</taxon>
        <taxon>Viridiplantae</taxon>
        <taxon>Streptophyta</taxon>
        <taxon>Embryophyta</taxon>
        <taxon>Tracheophyta</taxon>
        <taxon>Spermatophyta</taxon>
        <taxon>Magnoliopsida</taxon>
        <taxon>eudicotyledons</taxon>
        <taxon>Gunneridae</taxon>
        <taxon>Pentapetalae</taxon>
        <taxon>rosids</taxon>
        <taxon>fabids</taxon>
        <taxon>Rosales</taxon>
        <taxon>Rosaceae</taxon>
        <taxon>Amygdaloideae</taxon>
        <taxon>Amygdaleae</taxon>
        <taxon>Prunus</taxon>
    </lineage>
</organism>
<dbReference type="EMBL" id="CAEKKB010000003">
    <property type="protein sequence ID" value="CAB4303789.1"/>
    <property type="molecule type" value="Genomic_DNA"/>
</dbReference>